<sequence>MPEHPSAVGLERVTCLEGMTPSPDGQREKLFVLPQALFLVLVGFASEKSSL</sequence>
<reference evidence="1" key="1">
    <citation type="journal article" date="2017" name="Proc. Natl. Acad. Sci. U.S.A.">
        <title>Comparative genomics uncovers the prolific and distinctive metabolic potential of the cyanobacterial genus Moorea.</title>
        <authorList>
            <person name="Leao T."/>
            <person name="Castelao G."/>
            <person name="Korobeynikov A."/>
            <person name="Monroe E.A."/>
            <person name="Podell S."/>
            <person name="Glukhov E."/>
            <person name="Allen E.E."/>
            <person name="Gerwick W.H."/>
            <person name="Gerwick L."/>
        </authorList>
    </citation>
    <scope>NUCLEOTIDE SEQUENCE</scope>
    <source>
        <strain evidence="1">JHB</strain>
    </source>
</reference>
<accession>A0A9Q9SUI4</accession>
<dbReference type="AlphaFoldDB" id="A0A9Q9SUI4"/>
<dbReference type="Proteomes" id="UP000176944">
    <property type="component" value="Chromosome"/>
</dbReference>
<name>A0A9Q9SUI4_MOOP1</name>
<organism evidence="1">
    <name type="scientific">Moorena producens (strain JHB)</name>
    <dbReference type="NCBI Taxonomy" id="1454205"/>
    <lineage>
        <taxon>Bacteria</taxon>
        <taxon>Bacillati</taxon>
        <taxon>Cyanobacteriota</taxon>
        <taxon>Cyanophyceae</taxon>
        <taxon>Coleofasciculales</taxon>
        <taxon>Coleofasciculaceae</taxon>
        <taxon>Moorena</taxon>
    </lineage>
</organism>
<evidence type="ECO:0000313" key="1">
    <source>
        <dbReference type="EMBL" id="WAN69872.1"/>
    </source>
</evidence>
<gene>
    <name evidence="1" type="ORF">BJP36_37930</name>
</gene>
<protein>
    <submittedName>
        <fullName evidence="1">Uncharacterized protein</fullName>
    </submittedName>
</protein>
<proteinExistence type="predicted"/>
<dbReference type="EMBL" id="CP017708">
    <property type="protein sequence ID" value="WAN69872.1"/>
    <property type="molecule type" value="Genomic_DNA"/>
</dbReference>
<reference evidence="1" key="2">
    <citation type="submission" date="2022-10" db="EMBL/GenBank/DDBJ databases">
        <authorList>
            <person name="Ngo T.-E."/>
        </authorList>
    </citation>
    <scope>NUCLEOTIDE SEQUENCE</scope>
    <source>
        <strain evidence="1">JHB</strain>
    </source>
</reference>